<comment type="caution">
    <text evidence="1">The sequence shown here is derived from an EMBL/GenBank/DDBJ whole genome shotgun (WGS) entry which is preliminary data.</text>
</comment>
<proteinExistence type="predicted"/>
<accession>A0ABT3ABY8</accession>
<evidence type="ECO:0000313" key="2">
    <source>
        <dbReference type="Proteomes" id="UP001652504"/>
    </source>
</evidence>
<reference evidence="1 2" key="1">
    <citation type="submission" date="2022-10" db="EMBL/GenBank/DDBJ databases">
        <title>Aestuariibacter sp. AA17 isolated from Montipora capitata coral fragment.</title>
        <authorList>
            <person name="Emsley S.A."/>
            <person name="Pfannmuller K.M."/>
            <person name="Loughran R.M."/>
            <person name="Shlafstein M."/>
            <person name="Papke E."/>
            <person name="Saw J.H."/>
            <person name="Ushijima B."/>
            <person name="Videau P."/>
        </authorList>
    </citation>
    <scope>NUCLEOTIDE SEQUENCE [LARGE SCALE GENOMIC DNA]</scope>
    <source>
        <strain evidence="1 2">AA17</strain>
    </source>
</reference>
<dbReference type="Proteomes" id="UP001652504">
    <property type="component" value="Unassembled WGS sequence"/>
</dbReference>
<sequence>MYTQSTALSKPSQTNAHLPFFELTDDLYIAQGNRRVCYMHPTDNTLCVKVLKPIFKSDKQLAREIKYAKRYQQLKVSEKHLAGFKGVIHSNKGTGGVFTLVRDANGDISRTLDAYIAQGATQSQVKILTDNLKDYLMHTPIQLSDLAIDNVVVRRGLEHDEIVIIDGAVNSDFFKLCDYSETFRKKKIARKWQRFMSSIEVQY</sequence>
<dbReference type="Pfam" id="PF10707">
    <property type="entry name" value="YrbL-PhoP_reg"/>
    <property type="match status" value="1"/>
</dbReference>
<protein>
    <submittedName>
        <fullName evidence="1">YrbL family protein</fullName>
    </submittedName>
</protein>
<dbReference type="EMBL" id="JAOWKX010000009">
    <property type="protein sequence ID" value="MCV2886199.1"/>
    <property type="molecule type" value="Genomic_DNA"/>
</dbReference>
<dbReference type="RefSeq" id="WP_263713487.1">
    <property type="nucleotide sequence ID" value="NZ_JAOWKX010000009.1"/>
</dbReference>
<evidence type="ECO:0000313" key="1">
    <source>
        <dbReference type="EMBL" id="MCV2886199.1"/>
    </source>
</evidence>
<keyword evidence="2" id="KW-1185">Reference proteome</keyword>
<name>A0ABT3ABY8_9ALTE</name>
<dbReference type="InterPro" id="IPR019647">
    <property type="entry name" value="PhoP_reg_network_YrbL"/>
</dbReference>
<gene>
    <name evidence="1" type="ORF">OE749_16015</name>
</gene>
<organism evidence="1 2">
    <name type="scientific">Fluctibacter corallii</name>
    <dbReference type="NCBI Taxonomy" id="2984329"/>
    <lineage>
        <taxon>Bacteria</taxon>
        <taxon>Pseudomonadati</taxon>
        <taxon>Pseudomonadota</taxon>
        <taxon>Gammaproteobacteria</taxon>
        <taxon>Alteromonadales</taxon>
        <taxon>Alteromonadaceae</taxon>
        <taxon>Fluctibacter</taxon>
    </lineage>
</organism>